<reference evidence="3 4" key="1">
    <citation type="submission" date="2019-07" db="EMBL/GenBank/DDBJ databases">
        <title>Full genome sequence of Humibacter sp. WJ7-1.</title>
        <authorList>
            <person name="Im W.-T."/>
        </authorList>
    </citation>
    <scope>NUCLEOTIDE SEQUENCE [LARGE SCALE GENOMIC DNA]</scope>
    <source>
        <strain evidence="3 4">WJ7-1</strain>
    </source>
</reference>
<dbReference type="InterPro" id="IPR005247">
    <property type="entry name" value="YbhB_YbcL/LppC-like"/>
</dbReference>
<dbReference type="Pfam" id="PF01161">
    <property type="entry name" value="PBP"/>
    <property type="match status" value="1"/>
</dbReference>
<sequence>MAQRPACGSRSVSPGAAQSGRRQGDTVALPHKPGDHALLWNDETLRAPENFGLSAEWASEDAVGEIPDRYRAHVLGTNLSPALRWSTLPAGTVELALVVQDPDTPMAGAATHLVATIDVAHRDRLEDGALTKGSSPSGVVLGKGGIKLGWAGPMPPKGHGPHRYVFQAFAMQKPLDLRTGFRLAELRDALAQGVLGRAQLIGTYESR</sequence>
<dbReference type="PANTHER" id="PTHR30289:SF1">
    <property type="entry name" value="PEBP (PHOSPHATIDYLETHANOLAMINE-BINDING PROTEIN) FAMILY PROTEIN"/>
    <property type="match status" value="1"/>
</dbReference>
<evidence type="ECO:0000256" key="2">
    <source>
        <dbReference type="SAM" id="MobiDB-lite"/>
    </source>
</evidence>
<dbReference type="AlphaFoldDB" id="A0A5B8M537"/>
<feature type="region of interest" description="Disordered" evidence="2">
    <location>
        <begin position="1"/>
        <end position="33"/>
    </location>
</feature>
<evidence type="ECO:0000313" key="4">
    <source>
        <dbReference type="Proteomes" id="UP000320216"/>
    </source>
</evidence>
<keyword evidence="4" id="KW-1185">Reference proteome</keyword>
<dbReference type="NCBIfam" id="TIGR00481">
    <property type="entry name" value="YbhB/YbcL family Raf kinase inhibitor-like protein"/>
    <property type="match status" value="1"/>
</dbReference>
<dbReference type="KEGG" id="huw:FPZ11_12535"/>
<dbReference type="PANTHER" id="PTHR30289">
    <property type="entry name" value="UNCHARACTERIZED PROTEIN YBCL-RELATED"/>
    <property type="match status" value="1"/>
</dbReference>
<dbReference type="OrthoDB" id="9797506at2"/>
<dbReference type="Gene3D" id="3.90.280.10">
    <property type="entry name" value="PEBP-like"/>
    <property type="match status" value="1"/>
</dbReference>
<dbReference type="CDD" id="cd00865">
    <property type="entry name" value="PEBP_bact_arch"/>
    <property type="match status" value="1"/>
</dbReference>
<dbReference type="EMBL" id="CP042305">
    <property type="protein sequence ID" value="QDZ15473.1"/>
    <property type="molecule type" value="Genomic_DNA"/>
</dbReference>
<organism evidence="3 4">
    <name type="scientific">Humibacter ginsenosidimutans</name>
    <dbReference type="NCBI Taxonomy" id="2599293"/>
    <lineage>
        <taxon>Bacteria</taxon>
        <taxon>Bacillati</taxon>
        <taxon>Actinomycetota</taxon>
        <taxon>Actinomycetes</taxon>
        <taxon>Micrococcales</taxon>
        <taxon>Microbacteriaceae</taxon>
        <taxon>Humibacter</taxon>
    </lineage>
</organism>
<accession>A0A5B8M537</accession>
<comment type="similarity">
    <text evidence="1">Belongs to the UPF0098 family.</text>
</comment>
<name>A0A5B8M537_9MICO</name>
<gene>
    <name evidence="3" type="ORF">FPZ11_12535</name>
</gene>
<protein>
    <submittedName>
        <fullName evidence="3">YbhB/YbcL family Raf kinase inhibitor-like protein</fullName>
    </submittedName>
</protein>
<dbReference type="InterPro" id="IPR036610">
    <property type="entry name" value="PEBP-like_sf"/>
</dbReference>
<evidence type="ECO:0000313" key="3">
    <source>
        <dbReference type="EMBL" id="QDZ15473.1"/>
    </source>
</evidence>
<dbReference type="InterPro" id="IPR008914">
    <property type="entry name" value="PEBP"/>
</dbReference>
<evidence type="ECO:0000256" key="1">
    <source>
        <dbReference type="ARBA" id="ARBA00007120"/>
    </source>
</evidence>
<dbReference type="SUPFAM" id="SSF49777">
    <property type="entry name" value="PEBP-like"/>
    <property type="match status" value="1"/>
</dbReference>
<proteinExistence type="inferred from homology"/>
<dbReference type="Proteomes" id="UP000320216">
    <property type="component" value="Chromosome"/>
</dbReference>